<comment type="caution">
    <text evidence="1">The sequence shown here is derived from an EMBL/GenBank/DDBJ whole genome shotgun (WGS) entry which is preliminary data.</text>
</comment>
<dbReference type="RefSeq" id="WP_379097013.1">
    <property type="nucleotide sequence ID" value="NZ_JBHUFP010000005.1"/>
</dbReference>
<accession>A0ABW4NVX7</accession>
<proteinExistence type="predicted"/>
<keyword evidence="2" id="KW-1185">Reference proteome</keyword>
<name>A0ABW4NVX7_9PAST</name>
<dbReference type="Proteomes" id="UP001597420">
    <property type="component" value="Unassembled WGS sequence"/>
</dbReference>
<sequence length="329" mass="37038">MPKCKIARFNMKLNQIYFINLLNNINDITSFIHQYKAINQPLGSMPLDANSLRIILFIQAETEASPSWETALFIAFSSCGSTLNAICLLPFVLKVVDMGSSPRYSLSSVNQLYCNRHQKATRLRSVVTTNKPLTNNLTKDKTMANLNYTGFTYIFIGILRTDLSNQLHKLRIPAESELQARKKLARDYVLVFAGKIPVKTEEGLSIVGNRCSIQGTTTKDGSRSRYSSGIFLPQIYLSKGNGAYPHTFQKAEFVEWLIRRNKPSNWTNKASRSFAVVETISHPTKGRNLLLTKQKRNPTMKTSQKSTALLAVRSRTPIVFTPAMEVTYA</sequence>
<dbReference type="NCBIfam" id="NF033153">
    <property type="entry name" value="phage_ICD_like"/>
    <property type="match status" value="1"/>
</dbReference>
<reference evidence="2" key="1">
    <citation type="journal article" date="2019" name="Int. J. Syst. Evol. Microbiol.">
        <title>The Global Catalogue of Microorganisms (GCM) 10K type strain sequencing project: providing services to taxonomists for standard genome sequencing and annotation.</title>
        <authorList>
            <consortium name="The Broad Institute Genomics Platform"/>
            <consortium name="The Broad Institute Genome Sequencing Center for Infectious Disease"/>
            <person name="Wu L."/>
            <person name="Ma J."/>
        </authorList>
    </citation>
    <scope>NUCLEOTIDE SEQUENCE [LARGE SCALE GENOMIC DNA]</scope>
    <source>
        <strain evidence="2">CCM 7950</strain>
    </source>
</reference>
<organism evidence="1 2">
    <name type="scientific">Pasteurella oralis</name>
    <dbReference type="NCBI Taxonomy" id="1071947"/>
    <lineage>
        <taxon>Bacteria</taxon>
        <taxon>Pseudomonadati</taxon>
        <taxon>Pseudomonadota</taxon>
        <taxon>Gammaproteobacteria</taxon>
        <taxon>Pasteurellales</taxon>
        <taxon>Pasteurellaceae</taxon>
        <taxon>Pasteurella</taxon>
    </lineage>
</organism>
<evidence type="ECO:0000313" key="2">
    <source>
        <dbReference type="Proteomes" id="UP001597420"/>
    </source>
</evidence>
<dbReference type="EMBL" id="JBHUFP010000005">
    <property type="protein sequence ID" value="MFD1805772.1"/>
    <property type="molecule type" value="Genomic_DNA"/>
</dbReference>
<evidence type="ECO:0000313" key="1">
    <source>
        <dbReference type="EMBL" id="MFD1805772.1"/>
    </source>
</evidence>
<gene>
    <name evidence="1" type="ORF">ACFSAV_05180</name>
</gene>
<protein>
    <submittedName>
        <fullName evidence="1">Host cell division inhibitor Icd-like protein</fullName>
    </submittedName>
</protein>